<reference evidence="1 2" key="1">
    <citation type="submission" date="2019-03" db="EMBL/GenBank/DDBJ databases">
        <title>Ramlibacter henchirensis DSM 14656, whole genome shotgun sequence.</title>
        <authorList>
            <person name="Zhang X."/>
            <person name="Feng G."/>
            <person name="Zhu H."/>
        </authorList>
    </citation>
    <scope>NUCLEOTIDE SEQUENCE [LARGE SCALE GENOMIC DNA]</scope>
    <source>
        <strain evidence="1 2">DSM 14656</strain>
    </source>
</reference>
<name>A0A4Z0BKB1_9BURK</name>
<keyword evidence="2" id="KW-1185">Reference proteome</keyword>
<dbReference type="OrthoDB" id="9154548at2"/>
<dbReference type="Proteomes" id="UP000298180">
    <property type="component" value="Unassembled WGS sequence"/>
</dbReference>
<evidence type="ECO:0000313" key="1">
    <source>
        <dbReference type="EMBL" id="TFY99240.1"/>
    </source>
</evidence>
<evidence type="ECO:0000313" key="2">
    <source>
        <dbReference type="Proteomes" id="UP000298180"/>
    </source>
</evidence>
<gene>
    <name evidence="1" type="ORF">EZ313_21990</name>
</gene>
<protein>
    <recommendedName>
        <fullName evidence="3">HNH endonuclease</fullName>
    </recommendedName>
</protein>
<proteinExistence type="predicted"/>
<organism evidence="1 2">
    <name type="scientific">Ramlibacter henchirensis</name>
    <dbReference type="NCBI Taxonomy" id="204072"/>
    <lineage>
        <taxon>Bacteria</taxon>
        <taxon>Pseudomonadati</taxon>
        <taxon>Pseudomonadota</taxon>
        <taxon>Betaproteobacteria</taxon>
        <taxon>Burkholderiales</taxon>
        <taxon>Comamonadaceae</taxon>
        <taxon>Ramlibacter</taxon>
    </lineage>
</organism>
<dbReference type="RefSeq" id="WP_135265467.1">
    <property type="nucleotide sequence ID" value="NZ_SMLM01000004.1"/>
</dbReference>
<dbReference type="AlphaFoldDB" id="A0A4Z0BKB1"/>
<sequence length="343" mass="38133">MNMRVNRHGLRRHIPSDVRREVRRRSKFGCVICRDGFCVYEHLEDFVGVDEHDPAKMCLLCESCHGRITRKQWSKDRARLAYEQIQAQTPAEAGEPRGPLDFHTGQAELALGDLVYAPAVTSVLRYFGQDLIKLNPGRPSEPGTISAVFTDDEGKAILALDENEWIGSLDAWDIEVEGPRIVVKQKLGVVALQLRLDPPGRIVVERLDMRIGDHHVLASEHGYAVGVHFEDGHMNWTSPRLMVTGAAANGIAIEIEDGPILRERFNRFKAAGKGVWLATADESIIMHSPAGAMIPQLGISIASWCSFDMFEDAAGAKTLPQMRDAVFFKPAREMRLFLASGLV</sequence>
<dbReference type="EMBL" id="SMLM01000004">
    <property type="protein sequence ID" value="TFY99240.1"/>
    <property type="molecule type" value="Genomic_DNA"/>
</dbReference>
<evidence type="ECO:0008006" key="3">
    <source>
        <dbReference type="Google" id="ProtNLM"/>
    </source>
</evidence>
<comment type="caution">
    <text evidence="1">The sequence shown here is derived from an EMBL/GenBank/DDBJ whole genome shotgun (WGS) entry which is preliminary data.</text>
</comment>
<accession>A0A4Z0BKB1</accession>